<feature type="domain" description="Phospholipid/glycerol acyltransferase" evidence="11">
    <location>
        <begin position="82"/>
        <end position="199"/>
    </location>
</feature>
<evidence type="ECO:0000256" key="9">
    <source>
        <dbReference type="ARBA" id="ARBA00045724"/>
    </source>
</evidence>
<comment type="catalytic activity">
    <reaction evidence="10">
        <text>a (3R)-hydroxyacyl-[ACP] + L-ornithine = a lyso-ornithine lipid + holo-[ACP] + H(+)</text>
        <dbReference type="Rhea" id="RHEA:20633"/>
        <dbReference type="Rhea" id="RHEA-COMP:9685"/>
        <dbReference type="Rhea" id="RHEA-COMP:9945"/>
        <dbReference type="ChEBI" id="CHEBI:15378"/>
        <dbReference type="ChEBI" id="CHEBI:46911"/>
        <dbReference type="ChEBI" id="CHEBI:64479"/>
        <dbReference type="ChEBI" id="CHEBI:78827"/>
        <dbReference type="ChEBI" id="CHEBI:138482"/>
        <dbReference type="EC" id="2.3.2.30"/>
    </reaction>
    <physiologicalReaction direction="left-to-right" evidence="10">
        <dbReference type="Rhea" id="RHEA:20634"/>
    </physiologicalReaction>
</comment>
<dbReference type="SUPFAM" id="SSF69593">
    <property type="entry name" value="Glycerol-3-phosphate (1)-acyltransferase"/>
    <property type="match status" value="1"/>
</dbReference>
<dbReference type="PANTHER" id="PTHR37323:SF1">
    <property type="entry name" value="L-ORNITHINE N(ALPHA)-ACYLTRANSFERASE"/>
    <property type="match status" value="1"/>
</dbReference>
<accession>A0A1K1Y4X0</accession>
<dbReference type="InterPro" id="IPR045746">
    <property type="entry name" value="ACT14924-like_Acyltransf_dom"/>
</dbReference>
<evidence type="ECO:0000256" key="3">
    <source>
        <dbReference type="ARBA" id="ARBA00022679"/>
    </source>
</evidence>
<dbReference type="SMART" id="SM00563">
    <property type="entry name" value="PlsC"/>
    <property type="match status" value="1"/>
</dbReference>
<evidence type="ECO:0000259" key="11">
    <source>
        <dbReference type="SMART" id="SM00563"/>
    </source>
</evidence>
<dbReference type="InterPro" id="IPR002123">
    <property type="entry name" value="Plipid/glycerol_acylTrfase"/>
</dbReference>
<dbReference type="EC" id="2.3.2.30" evidence="7"/>
<evidence type="ECO:0000256" key="10">
    <source>
        <dbReference type="ARBA" id="ARBA00047785"/>
    </source>
</evidence>
<sequence>MIDVEQLTRNKYPALDRKPAIIRQPLLSLLKNLFHESEINRFLDAHGQLGPFEFVDRVLEHFQFSYLVSARDKERIPAEGRVVIVANHPLGTLDGLVLLKLIGEVRPDVRIVTNDLLWQFEPLRPLLLPVDILGQKSYRQSLQQVTEALMQEQAVIVFPAGEVSRITPTGIRDSEWHKGFMHFARKTNSPLLPIHLGCHNSALFYSLSLLYRPLGGLMLVKEMFRQQARDLPVRIGDLIPLESFDQPGLPLKTCIRLLKKQVYRLPTHKKSLFATARAIARPEPPLKLREELQQAEYLGRTADGYTIHLAHYRKDSALLREIGRLRELTFRRAGEGTGEKRDLDRHDRDYRQLVLWSEENLEIVGAYRLAECGPLLQQKGLESLYSASLFNHQPELLPKLAEAVELGRSFVQPRYWGKRSLDYLWQGIGAYLRSRPHIRWMLGPVSISNALPPAARDLLVIFYRYYYGQTSHLASAKAPYLVSDAGRTEAMELFGFKCARTDFMALKQRLACYGVTVPTLYKHYTELCEPGGVHFLDFSVDAAFNYCIDGLVLVEVDQIKQKKRDRYLTAL</sequence>
<name>A0A1K1Y4X0_9GAMM</name>
<dbReference type="PANTHER" id="PTHR37323">
    <property type="entry name" value="GCN5-RELATED N-ACETYLTRANSFERASE"/>
    <property type="match status" value="1"/>
</dbReference>
<gene>
    <name evidence="12" type="ORF">SAMN02745752_02100</name>
</gene>
<comment type="similarity">
    <text evidence="6">Belongs to the acetyltransferase family. OlsB subfamily.</text>
</comment>
<dbReference type="OrthoDB" id="1113830at2"/>
<keyword evidence="13" id="KW-1185">Reference proteome</keyword>
<keyword evidence="5" id="KW-0012">Acyltransferase</keyword>
<dbReference type="Pfam" id="PF13444">
    <property type="entry name" value="Acetyltransf_5"/>
    <property type="match status" value="1"/>
</dbReference>
<organism evidence="12 13">
    <name type="scientific">Marinospirillum alkaliphilum DSM 21637</name>
    <dbReference type="NCBI Taxonomy" id="1122209"/>
    <lineage>
        <taxon>Bacteria</taxon>
        <taxon>Pseudomonadati</taxon>
        <taxon>Pseudomonadota</taxon>
        <taxon>Gammaproteobacteria</taxon>
        <taxon>Oceanospirillales</taxon>
        <taxon>Oceanospirillaceae</taxon>
        <taxon>Marinospirillum</taxon>
    </lineage>
</organism>
<evidence type="ECO:0000313" key="13">
    <source>
        <dbReference type="Proteomes" id="UP000182350"/>
    </source>
</evidence>
<dbReference type="InterPro" id="IPR016181">
    <property type="entry name" value="Acyl_CoA_acyltransferase"/>
</dbReference>
<dbReference type="RefSeq" id="WP_072326417.1">
    <property type="nucleotide sequence ID" value="NZ_FPJW01000007.1"/>
</dbReference>
<evidence type="ECO:0000256" key="5">
    <source>
        <dbReference type="ARBA" id="ARBA00023315"/>
    </source>
</evidence>
<comment type="pathway">
    <text evidence="1">Lipid metabolism.</text>
</comment>
<evidence type="ECO:0000256" key="7">
    <source>
        <dbReference type="ARBA" id="ARBA00039058"/>
    </source>
</evidence>
<evidence type="ECO:0000313" key="12">
    <source>
        <dbReference type="EMBL" id="SFX56389.1"/>
    </source>
</evidence>
<dbReference type="EMBL" id="FPJW01000007">
    <property type="protein sequence ID" value="SFX56389.1"/>
    <property type="molecule type" value="Genomic_DNA"/>
</dbReference>
<keyword evidence="2" id="KW-0444">Lipid biosynthesis</keyword>
<evidence type="ECO:0000256" key="6">
    <source>
        <dbReference type="ARBA" id="ARBA00038095"/>
    </source>
</evidence>
<comment type="function">
    <text evidence="9">Catalyzes the first step in the biosynthesis of ornithine lipids, which are phosphorus-free membrane lipids. Catalyzes the 3-hydroxyacyl-acyl carrier protein-dependent acylation of ornithine to form lyso-ornithine lipid (LOL).</text>
</comment>
<dbReference type="Pfam" id="PF19576">
    <property type="entry name" value="Acyltransf_2"/>
    <property type="match status" value="1"/>
</dbReference>
<dbReference type="GO" id="GO:0006629">
    <property type="term" value="P:lipid metabolic process"/>
    <property type="evidence" value="ECO:0007669"/>
    <property type="project" value="UniProtKB-KW"/>
</dbReference>
<reference evidence="12 13" key="1">
    <citation type="submission" date="2016-11" db="EMBL/GenBank/DDBJ databases">
        <authorList>
            <person name="Jaros S."/>
            <person name="Januszkiewicz K."/>
            <person name="Wedrychowicz H."/>
        </authorList>
    </citation>
    <scope>NUCLEOTIDE SEQUENCE [LARGE SCALE GENOMIC DNA]</scope>
    <source>
        <strain evidence="12 13">DSM 21637</strain>
    </source>
</reference>
<keyword evidence="3" id="KW-0808">Transferase</keyword>
<evidence type="ECO:0000256" key="4">
    <source>
        <dbReference type="ARBA" id="ARBA00023098"/>
    </source>
</evidence>
<dbReference type="CDD" id="cd07986">
    <property type="entry name" value="LPLAT_ACT14924-like"/>
    <property type="match status" value="1"/>
</dbReference>
<evidence type="ECO:0000256" key="2">
    <source>
        <dbReference type="ARBA" id="ARBA00022516"/>
    </source>
</evidence>
<dbReference type="InterPro" id="IPR052351">
    <property type="entry name" value="Ornithine_N-alpha-AT"/>
</dbReference>
<evidence type="ECO:0000256" key="8">
    <source>
        <dbReference type="ARBA" id="ARBA00039866"/>
    </source>
</evidence>
<dbReference type="Proteomes" id="UP000182350">
    <property type="component" value="Unassembled WGS sequence"/>
</dbReference>
<dbReference type="STRING" id="1122209.SAMN02745752_02100"/>
<dbReference type="SUPFAM" id="SSF55729">
    <property type="entry name" value="Acyl-CoA N-acyltransferases (Nat)"/>
    <property type="match status" value="1"/>
</dbReference>
<keyword evidence="4" id="KW-0443">Lipid metabolism</keyword>
<proteinExistence type="inferred from homology"/>
<dbReference type="AlphaFoldDB" id="A0A1K1Y4X0"/>
<evidence type="ECO:0000256" key="1">
    <source>
        <dbReference type="ARBA" id="ARBA00005189"/>
    </source>
</evidence>
<dbReference type="GO" id="GO:0043810">
    <property type="term" value="F:ornithine-acyl [acyl carrier protein] N-acyltransferase activity"/>
    <property type="evidence" value="ECO:0007669"/>
    <property type="project" value="UniProtKB-EC"/>
</dbReference>
<protein>
    <recommendedName>
        <fullName evidence="8">L-ornithine N(alpha)-acyltransferase</fullName>
        <ecNumber evidence="7">2.3.2.30</ecNumber>
    </recommendedName>
</protein>
<dbReference type="Gene3D" id="3.40.630.30">
    <property type="match status" value="1"/>
</dbReference>